<feature type="region of interest" description="Disordered" evidence="1">
    <location>
        <begin position="1"/>
        <end position="33"/>
    </location>
</feature>
<feature type="non-terminal residue" evidence="2">
    <location>
        <position position="47"/>
    </location>
</feature>
<feature type="compositionally biased region" description="Low complexity" evidence="1">
    <location>
        <begin position="7"/>
        <end position="25"/>
    </location>
</feature>
<accession>X1LM19</accession>
<gene>
    <name evidence="2" type="ORF">S06H3_36985</name>
</gene>
<organism evidence="2">
    <name type="scientific">marine sediment metagenome</name>
    <dbReference type="NCBI Taxonomy" id="412755"/>
    <lineage>
        <taxon>unclassified sequences</taxon>
        <taxon>metagenomes</taxon>
        <taxon>ecological metagenomes</taxon>
    </lineage>
</organism>
<proteinExistence type="predicted"/>
<reference evidence="2" key="1">
    <citation type="journal article" date="2014" name="Front. Microbiol.">
        <title>High frequency of phylogenetically diverse reductive dehalogenase-homologous genes in deep subseafloor sedimentary metagenomes.</title>
        <authorList>
            <person name="Kawai M."/>
            <person name="Futagami T."/>
            <person name="Toyoda A."/>
            <person name="Takaki Y."/>
            <person name="Nishi S."/>
            <person name="Hori S."/>
            <person name="Arai W."/>
            <person name="Tsubouchi T."/>
            <person name="Morono Y."/>
            <person name="Uchiyama I."/>
            <person name="Ito T."/>
            <person name="Fujiyama A."/>
            <person name="Inagaki F."/>
            <person name="Takami H."/>
        </authorList>
    </citation>
    <scope>NUCLEOTIDE SEQUENCE</scope>
    <source>
        <strain evidence="2">Expedition CK06-06</strain>
    </source>
</reference>
<dbReference type="AlphaFoldDB" id="X1LM19"/>
<sequence length="47" mass="5144">MYRRKPAAGFGNASAAAEPAHAPARPLKRPSQQRARFTVDAIYEAFV</sequence>
<dbReference type="EMBL" id="BARV01022431">
    <property type="protein sequence ID" value="GAI20128.1"/>
    <property type="molecule type" value="Genomic_DNA"/>
</dbReference>
<evidence type="ECO:0000256" key="1">
    <source>
        <dbReference type="SAM" id="MobiDB-lite"/>
    </source>
</evidence>
<protein>
    <submittedName>
        <fullName evidence="2">Uncharacterized protein</fullName>
    </submittedName>
</protein>
<evidence type="ECO:0000313" key="2">
    <source>
        <dbReference type="EMBL" id="GAI20128.1"/>
    </source>
</evidence>
<name>X1LM19_9ZZZZ</name>
<comment type="caution">
    <text evidence="2">The sequence shown here is derived from an EMBL/GenBank/DDBJ whole genome shotgun (WGS) entry which is preliminary data.</text>
</comment>